<dbReference type="OrthoDB" id="5489983at2"/>
<dbReference type="RefSeq" id="WP_146961728.1">
    <property type="nucleotide sequence ID" value="NZ_CP042467.1"/>
</dbReference>
<proteinExistence type="predicted"/>
<evidence type="ECO:0000313" key="1">
    <source>
        <dbReference type="EMBL" id="QED28897.1"/>
    </source>
</evidence>
<dbReference type="AlphaFoldDB" id="A0A5B8XUQ8"/>
<dbReference type="PROSITE" id="PS51257">
    <property type="entry name" value="PROKAR_LIPOPROTEIN"/>
    <property type="match status" value="1"/>
</dbReference>
<evidence type="ECO:0000313" key="2">
    <source>
        <dbReference type="Proteomes" id="UP000321595"/>
    </source>
</evidence>
<dbReference type="Proteomes" id="UP000321595">
    <property type="component" value="Chromosome"/>
</dbReference>
<name>A0A5B8XUQ8_9DELT</name>
<gene>
    <name evidence="1" type="ORF">FRD01_16950</name>
</gene>
<protein>
    <submittedName>
        <fullName evidence="1">Uncharacterized protein</fullName>
    </submittedName>
</protein>
<dbReference type="EMBL" id="CP042467">
    <property type="protein sequence ID" value="QED28897.1"/>
    <property type="molecule type" value="Genomic_DNA"/>
</dbReference>
<reference evidence="1 2" key="1">
    <citation type="submission" date="2019-08" db="EMBL/GenBank/DDBJ databases">
        <authorList>
            <person name="Liang Q."/>
        </authorList>
    </citation>
    <scope>NUCLEOTIDE SEQUENCE [LARGE SCALE GENOMIC DNA]</scope>
    <source>
        <strain evidence="1 2">V1718</strain>
    </source>
</reference>
<keyword evidence="2" id="KW-1185">Reference proteome</keyword>
<dbReference type="KEGG" id="bbae:FRD01_16950"/>
<sequence length="351" mass="37131">MKKLSLLIGCLGVILTGCIAPPSEDGSRLTKEEAERVQKGDARDLCEAYGWYGDGICDEFCPNADPDCAVNCLAIPVCADDEIEVESCEGIEDCEESSMCGVTIYCAEDQLSSCLAYPSCQPGYVEVETCPADASCVEESLCGSTIICMDSVQCAAIPVCPEGYEEVQACSYGDTNLGDCHEVTECGATILCEQPIYQCEAYPVCPEGTLEVDGCDPNVDPTTCTEHSICGHTIYCQETAVDCLAYPVCPAGYREVQTCSDPAGCHTETMCGVTIQCEALTGNECVTDADCFRTGCSGQICASQQIATTCEYLPEYACYDEPTTSCGCNSNGQCGFAQTDALAACLGQDSP</sequence>
<accession>A0A5B8XUQ8</accession>
<organism evidence="1 2">
    <name type="scientific">Microvenator marinus</name>
    <dbReference type="NCBI Taxonomy" id="2600177"/>
    <lineage>
        <taxon>Bacteria</taxon>
        <taxon>Deltaproteobacteria</taxon>
        <taxon>Bradymonadales</taxon>
        <taxon>Microvenatoraceae</taxon>
        <taxon>Microvenator</taxon>
    </lineage>
</organism>